<feature type="region of interest" description="Disordered" evidence="5">
    <location>
        <begin position="420"/>
        <end position="479"/>
    </location>
</feature>
<feature type="compositionally biased region" description="Basic and acidic residues" evidence="5">
    <location>
        <begin position="766"/>
        <end position="781"/>
    </location>
</feature>
<dbReference type="InterPro" id="IPR029347">
    <property type="entry name" value="Raptor_N"/>
</dbReference>
<dbReference type="InterPro" id="IPR004083">
    <property type="entry name" value="Raptor"/>
</dbReference>
<feature type="repeat" description="WD" evidence="4">
    <location>
        <begin position="1162"/>
        <end position="1194"/>
    </location>
</feature>
<evidence type="ECO:0000256" key="3">
    <source>
        <dbReference type="ARBA" id="ARBA00022737"/>
    </source>
</evidence>
<keyword evidence="8" id="KW-1185">Reference proteome</keyword>
<feature type="domain" description="Raptor N-terminal CASPase-like" evidence="6">
    <location>
        <begin position="48"/>
        <end position="201"/>
    </location>
</feature>
<feature type="compositionally biased region" description="Polar residues" evidence="5">
    <location>
        <begin position="420"/>
        <end position="431"/>
    </location>
</feature>
<comment type="similarity">
    <text evidence="1">Belongs to the WD repeat RAPTOR family.</text>
</comment>
<evidence type="ECO:0000256" key="1">
    <source>
        <dbReference type="ARBA" id="ARBA00009257"/>
    </source>
</evidence>
<dbReference type="SMART" id="SM01302">
    <property type="entry name" value="Raptor_N"/>
    <property type="match status" value="1"/>
</dbReference>
<feature type="repeat" description="WD" evidence="4">
    <location>
        <begin position="1390"/>
        <end position="1432"/>
    </location>
</feature>
<evidence type="ECO:0000256" key="5">
    <source>
        <dbReference type="SAM" id="MobiDB-lite"/>
    </source>
</evidence>
<accession>A0ABQ8XGW6</accession>
<dbReference type="InterPro" id="IPR016024">
    <property type="entry name" value="ARM-type_fold"/>
</dbReference>
<reference evidence="7" key="1">
    <citation type="submission" date="2022-08" db="EMBL/GenBank/DDBJ databases">
        <title>Novel sulfate-reducing endosymbionts in the free-living metamonad Anaeramoeba.</title>
        <authorList>
            <person name="Jerlstrom-Hultqvist J."/>
            <person name="Cepicka I."/>
            <person name="Gallot-Lavallee L."/>
            <person name="Salas-Leiva D."/>
            <person name="Curtis B.A."/>
            <person name="Zahonova K."/>
            <person name="Pipaliya S."/>
            <person name="Dacks J."/>
            <person name="Roger A.J."/>
        </authorList>
    </citation>
    <scope>NUCLEOTIDE SEQUENCE</scope>
    <source>
        <strain evidence="7">Schooner1</strain>
    </source>
</reference>
<feature type="compositionally biased region" description="Polar residues" evidence="5">
    <location>
        <begin position="442"/>
        <end position="454"/>
    </location>
</feature>
<name>A0ABQ8XGW6_9EUKA</name>
<dbReference type="PANTHER" id="PTHR12848">
    <property type="entry name" value="REGULATORY-ASSOCIATED PROTEIN OF MTOR"/>
    <property type="match status" value="1"/>
</dbReference>
<dbReference type="InterPro" id="IPR015943">
    <property type="entry name" value="WD40/YVTN_repeat-like_dom_sf"/>
</dbReference>
<dbReference type="Gene3D" id="1.25.10.10">
    <property type="entry name" value="Leucine-rich Repeat Variant"/>
    <property type="match status" value="1"/>
</dbReference>
<keyword evidence="2 4" id="KW-0853">WD repeat</keyword>
<feature type="compositionally biased region" description="Low complexity" evidence="5">
    <location>
        <begin position="468"/>
        <end position="479"/>
    </location>
</feature>
<keyword evidence="3" id="KW-0677">Repeat</keyword>
<dbReference type="PROSITE" id="PS50082">
    <property type="entry name" value="WD_REPEATS_2"/>
    <property type="match status" value="2"/>
</dbReference>
<dbReference type="InterPro" id="IPR036322">
    <property type="entry name" value="WD40_repeat_dom_sf"/>
</dbReference>
<feature type="compositionally biased region" description="Low complexity" evidence="5">
    <location>
        <begin position="751"/>
        <end position="764"/>
    </location>
</feature>
<dbReference type="PRINTS" id="PR01547">
    <property type="entry name" value="YEAST176DUF"/>
</dbReference>
<dbReference type="EMBL" id="JAOAOG010000311">
    <property type="protein sequence ID" value="KAJ6230534.1"/>
    <property type="molecule type" value="Genomic_DNA"/>
</dbReference>
<sequence>MQGIFEFKTNVETTQCYFNNKDHYIEAFLPSITTEKEERKKKTWRIPKSRTVTGILVMCLNIGVDPPDFIKPDRCAKLECWVDPGEVSRSKVLEKIGCALQKQYETLEPRARYRSYVDTPYSKIKEICKITRSYAKRERILFHYNGHGVPRPTKNQEIWVFNQDYTQYVPLLFVELQSWIRQPCTYVFDCSFAGILAPRIGKKNTSASFPEIALFACQENEMLPTNSNMPADLFTSCLTTPIKTALRWHFYNKISKNSFLQGIRIESFEKIPGKLNDRRTFLGELNWILQSITDTIAWNCLPPNLFQKLYRQDQLTASLFRNFLLAERILSSLNCNPFTIPEIPTTSNHHLWDAWDHCVDLALIQLSEMNEKTKLKTQSFSFFDNQLKSFEIWLSSSKNNCINVLNQMMVESVEYLNNDQSKSNETQNNNPKNKKINDEETNNNGNSGTISQNSKSKKISRGGKESNSRNSSNRSFSLISTSQSVKSTSTSQSTFSNNFSQFEDSLQKQNPNSLIFQQTPEQLPILLQVLFSSLHCKRALILLSKFLDLGPSAIYLALNVGISPYMLRLLKSSSKDLQPILTFNWAKIIVFDPDCKMQLIRDGSFQFFIELLKSSDPFQLYLSSIVLTMVQDNYPHGKKDCLNLGIQKLLLSNLNSVNYNVRQWSCLCLAKFWEDFDPCKNEAILRDSHEKLFSLLNDPIPIVRACAIYSLNTLLSGAKLDVDAKSDLLNSLKSDQQFNNKLVHVNFNKNNNENLKNENKVNNNYKIRENGNEKENENSDQKKKKTLNIGNTSIELKANYNTIAKKETTLSEKNDNLIKREESHDKVLGINKFKNGNKEENNKLGNKKSKQIKDKLFKQQSKNLKLKKSKKKNEIKVNLKKKKIEIELNIALTLIGLKYDGSPLVRNELLIIFSKLFYLYEPNIKKKFLLDNFTGEENKGNLFSSLDDFDTVFYYIWIKLKAFRTDPYPIIAKKAKKIVANIKKKWGNDQNESDSNLNRSLHLENDDENQNFLNDSKKKKENINNKKNANTINKRRIQNIKSVKTNNKKSPNSKNVSFQGINQTTSKQFKKHNIQKTKSEDNINESGFGLTRFQPLNSNLFQCSSKNILNPLLNSKSKDEIEKIKNSYFHRKLIDRTKYSLVQYLLKKENNFKSIDKQINILDNQSTNIDSIVFHPVEPILISSDGRQKINVWDWGQEGGKLIKSFNNTNLGDNCKLSFIALADEEGDTSLITSTDNGVINVWGNFISENLEPRLVTSWNAVENQLCFSGNIAMGGGRGGGVKSMLRDDKKEKNKQSPRNQRKDGLKIPVDWNQINGNLAIYSSDSNYIRVWDVAHKQSSLTMPINPEIEITSIQSDSLGDKLLYTGSSDGRLLLYDIRVDSKLQPVRSAKQHNNAIFSVLKQIGRSRQLISGSKDGIIKFWDTRTFSSTKTLKSNKQELSSLALHDHAPFIATGSKNQYFSTFNLNGKILSTVTNYETFLWKKPGPVSTLQFHPYHIVIAAGSESLISIFKQK</sequence>
<dbReference type="InterPro" id="IPR019775">
    <property type="entry name" value="WD40_repeat_CS"/>
</dbReference>
<dbReference type="SMART" id="SM00320">
    <property type="entry name" value="WD40"/>
    <property type="match status" value="6"/>
</dbReference>
<dbReference type="SUPFAM" id="SSF50978">
    <property type="entry name" value="WD40 repeat-like"/>
    <property type="match status" value="1"/>
</dbReference>
<feature type="compositionally biased region" description="Basic and acidic residues" evidence="5">
    <location>
        <begin position="1285"/>
        <end position="1306"/>
    </location>
</feature>
<gene>
    <name evidence="7" type="ORF">M0813_06763</name>
</gene>
<dbReference type="Pfam" id="PF00400">
    <property type="entry name" value="WD40"/>
    <property type="match status" value="1"/>
</dbReference>
<evidence type="ECO:0000259" key="6">
    <source>
        <dbReference type="SMART" id="SM01302"/>
    </source>
</evidence>
<organism evidence="7 8">
    <name type="scientific">Anaeramoeba flamelloides</name>
    <dbReference type="NCBI Taxonomy" id="1746091"/>
    <lineage>
        <taxon>Eukaryota</taxon>
        <taxon>Metamonada</taxon>
        <taxon>Anaeramoebidae</taxon>
        <taxon>Anaeramoeba</taxon>
    </lineage>
</organism>
<comment type="caution">
    <text evidence="7">The sequence shown here is derived from an EMBL/GenBank/DDBJ whole genome shotgun (WGS) entry which is preliminary data.</text>
</comment>
<dbReference type="InterPro" id="IPR001680">
    <property type="entry name" value="WD40_rpt"/>
</dbReference>
<proteinExistence type="inferred from homology"/>
<feature type="region of interest" description="Disordered" evidence="5">
    <location>
        <begin position="988"/>
        <end position="1013"/>
    </location>
</feature>
<feature type="compositionally biased region" description="Polar residues" evidence="5">
    <location>
        <begin position="988"/>
        <end position="999"/>
    </location>
</feature>
<feature type="region of interest" description="Disordered" evidence="5">
    <location>
        <begin position="1279"/>
        <end position="1306"/>
    </location>
</feature>
<dbReference type="Pfam" id="PF14538">
    <property type="entry name" value="Raptor_N"/>
    <property type="match status" value="1"/>
</dbReference>
<dbReference type="SUPFAM" id="SSF48371">
    <property type="entry name" value="ARM repeat"/>
    <property type="match status" value="1"/>
</dbReference>
<evidence type="ECO:0000313" key="8">
    <source>
        <dbReference type="Proteomes" id="UP001150062"/>
    </source>
</evidence>
<dbReference type="InterPro" id="IPR011989">
    <property type="entry name" value="ARM-like"/>
</dbReference>
<evidence type="ECO:0000256" key="2">
    <source>
        <dbReference type="ARBA" id="ARBA00022574"/>
    </source>
</evidence>
<feature type="region of interest" description="Disordered" evidence="5">
    <location>
        <begin position="751"/>
        <end position="785"/>
    </location>
</feature>
<evidence type="ECO:0000313" key="7">
    <source>
        <dbReference type="EMBL" id="KAJ6230534.1"/>
    </source>
</evidence>
<dbReference type="PANTHER" id="PTHR12848:SF16">
    <property type="entry name" value="REGULATORY-ASSOCIATED PROTEIN OF MTOR"/>
    <property type="match status" value="1"/>
</dbReference>
<dbReference type="PROSITE" id="PS00678">
    <property type="entry name" value="WD_REPEATS_1"/>
    <property type="match status" value="1"/>
</dbReference>
<dbReference type="Gene3D" id="2.130.10.10">
    <property type="entry name" value="YVTN repeat-like/Quinoprotein amine dehydrogenase"/>
    <property type="match status" value="2"/>
</dbReference>
<protein>
    <submittedName>
        <fullName evidence="7">Regulatory-associated protein of mtor</fullName>
    </submittedName>
</protein>
<evidence type="ECO:0000256" key="4">
    <source>
        <dbReference type="PROSITE-ProRule" id="PRU00221"/>
    </source>
</evidence>
<dbReference type="Proteomes" id="UP001150062">
    <property type="component" value="Unassembled WGS sequence"/>
</dbReference>